<keyword evidence="4" id="KW-1185">Reference proteome</keyword>
<dbReference type="Proteomes" id="UP000094598">
    <property type="component" value="Chromosome"/>
</dbReference>
<proteinExistence type="predicted"/>
<evidence type="ECO:0000313" key="4">
    <source>
        <dbReference type="Proteomes" id="UP000322283"/>
    </source>
</evidence>
<dbReference type="Proteomes" id="UP000322283">
    <property type="component" value="Unassembled WGS sequence"/>
</dbReference>
<evidence type="ECO:0000313" key="2">
    <source>
        <dbReference type="EMBL" id="TYL15724.1"/>
    </source>
</evidence>
<name>A0AAC9HJ62_NEOTH</name>
<evidence type="ECO:0000313" key="1">
    <source>
        <dbReference type="EMBL" id="AOQ24738.1"/>
    </source>
</evidence>
<evidence type="ECO:0000313" key="3">
    <source>
        <dbReference type="Proteomes" id="UP000094598"/>
    </source>
</evidence>
<dbReference type="RefSeq" id="WP_069590565.1">
    <property type="nucleotide sequence ID" value="NZ_VCDX01000001.1"/>
</dbReference>
<sequence length="519" mass="59565">MPLESVFSLPANITISPIESAFSAEVVITVIDKRTYEMKLTHSGGKLVLNDNFLACPLTLDVPAGSSEGSLLIRLLDKPVIFGAQTVELKNQNYYWPQMTDIIYEVAASTELSKPITITLDLGSQLTPYELQRAEIRRQDGTNWVPVDTNHQDGSLVFQVIQSGAYAVFVNQFDYALFTSHMAALLPSWMEIRKNKNSVGQQFLNHFGIEFQQVQDYLDWCLNNQFINKVDVGQIDYIYKTDLPVEVTSDCTIYVFDNDQVIQLVDTVEEFYRSNNHVAIIDFEKRFIYTRFYYENGIDITAVKDGNTLAFNNLPLKLHHVWNSLDEFGLLLGVKRLPGEKNASLKERILDVFRYPANATKLGLYFGIARELGLIQRIDWEDDSQPLVVQVENVLPESIYLDGKPVPAQIGDGYFRIEPLNTGVSHKISYIAGISIHALVNQDKDETLYSLLYEEDSHPTDYYRRLSERIQQEVPIMWDEFRWDEGFWDVVNKDMLGLEYLPTIWDASVEVWRVFDADR</sequence>
<organism evidence="1 3">
    <name type="scientific">Neomoorella thermoacetica</name>
    <name type="common">Clostridium thermoaceticum</name>
    <dbReference type="NCBI Taxonomy" id="1525"/>
    <lineage>
        <taxon>Bacteria</taxon>
        <taxon>Bacillati</taxon>
        <taxon>Bacillota</taxon>
        <taxon>Clostridia</taxon>
        <taxon>Neomoorellales</taxon>
        <taxon>Neomoorellaceae</taxon>
        <taxon>Neomoorella</taxon>
    </lineage>
</organism>
<reference evidence="1 3" key="1">
    <citation type="submission" date="2016-08" db="EMBL/GenBank/DDBJ databases">
        <title>Moorella thermoacetica DSM 103132.</title>
        <authorList>
            <person name="Jendresen C.B."/>
            <person name="Redl S.M."/>
            <person name="Jensen T.O."/>
            <person name="Nielsen A.T."/>
        </authorList>
    </citation>
    <scope>NUCLEOTIDE SEQUENCE [LARGE SCALE GENOMIC DNA]</scope>
    <source>
        <strain evidence="1 3">DSM 103132</strain>
    </source>
</reference>
<dbReference type="EMBL" id="CP017019">
    <property type="protein sequence ID" value="AOQ24738.1"/>
    <property type="molecule type" value="Genomic_DNA"/>
</dbReference>
<dbReference type="AlphaFoldDB" id="A0AAC9HJ62"/>
<accession>A0AAC9HJ62</accession>
<reference evidence="2 4" key="2">
    <citation type="submission" date="2019-05" db="EMBL/GenBank/DDBJ databases">
        <title>Genome sequence of Moorella thermoacetica ATCC 33924.</title>
        <authorList>
            <person name="Poehlein A."/>
            <person name="Bengelsdorf F.R."/>
            <person name="Duerre P."/>
            <person name="Daniel R."/>
        </authorList>
    </citation>
    <scope>NUCLEOTIDE SEQUENCE [LARGE SCALE GENOMIC DNA]</scope>
    <source>
        <strain evidence="2 4">ATCC 33924</strain>
    </source>
</reference>
<protein>
    <submittedName>
        <fullName evidence="1">Uncharacterized protein</fullName>
    </submittedName>
</protein>
<dbReference type="EMBL" id="VCDX01000001">
    <property type="protein sequence ID" value="TYL15724.1"/>
    <property type="molecule type" value="Genomic_DNA"/>
</dbReference>
<gene>
    <name evidence="1" type="ORF">Maut_02310</name>
    <name evidence="2" type="ORF">MTAT_04630</name>
</gene>